<keyword evidence="3" id="KW-1185">Reference proteome</keyword>
<proteinExistence type="predicted"/>
<comment type="caution">
    <text evidence="2">The sequence shown here is derived from an EMBL/GenBank/DDBJ whole genome shotgun (WGS) entry which is preliminary data.</text>
</comment>
<dbReference type="RefSeq" id="XP_052948778.1">
    <property type="nucleotide sequence ID" value="XM_053091811.1"/>
</dbReference>
<feature type="compositionally biased region" description="Basic and acidic residues" evidence="1">
    <location>
        <begin position="36"/>
        <end position="63"/>
    </location>
</feature>
<accession>A0AA38LYG7</accession>
<feature type="region of interest" description="Disordered" evidence="1">
    <location>
        <begin position="1"/>
        <end position="63"/>
    </location>
</feature>
<evidence type="ECO:0000313" key="2">
    <source>
        <dbReference type="EMBL" id="KAI9639001.1"/>
    </source>
</evidence>
<organism evidence="2 3">
    <name type="scientific">Dioszegia hungarica</name>
    <dbReference type="NCBI Taxonomy" id="4972"/>
    <lineage>
        <taxon>Eukaryota</taxon>
        <taxon>Fungi</taxon>
        <taxon>Dikarya</taxon>
        <taxon>Basidiomycota</taxon>
        <taxon>Agaricomycotina</taxon>
        <taxon>Tremellomycetes</taxon>
        <taxon>Tremellales</taxon>
        <taxon>Bulleribasidiaceae</taxon>
        <taxon>Dioszegia</taxon>
    </lineage>
</organism>
<evidence type="ECO:0000256" key="1">
    <source>
        <dbReference type="SAM" id="MobiDB-lite"/>
    </source>
</evidence>
<dbReference type="Proteomes" id="UP001164286">
    <property type="component" value="Unassembled WGS sequence"/>
</dbReference>
<feature type="region of interest" description="Disordered" evidence="1">
    <location>
        <begin position="204"/>
        <end position="240"/>
    </location>
</feature>
<sequence length="240" mass="25733">MSASADRAGSITASPRGSAAAKLEAGVDGSEGNAGDEGHEGHEGHEGDDGQEQAGKKEGDDVEVKVKVEEAVVDAVAEDGGKVQEAAAPQPLLSPPQTVIDRWNTASDAQWEQVLCRASDPASGPLILADFVPYQTLERQWEDARAALHPFLVNHRKMYNISQLPGMDQYRFKFLAEANQRAANLLKKAGGGVESDLKANIRTLKHRVSKPAAHQEGRRTAGRSTPRRTNDEDTSSDDSS</sequence>
<name>A0AA38LYG7_9TREE</name>
<reference evidence="2" key="1">
    <citation type="journal article" date="2022" name="G3 (Bethesda)">
        <title>High quality genome of the basidiomycete yeast Dioszegia hungarica PDD-24b-2 isolated from cloud water.</title>
        <authorList>
            <person name="Jarrige D."/>
            <person name="Haridas S."/>
            <person name="Bleykasten-Grosshans C."/>
            <person name="Joly M."/>
            <person name="Nadalig T."/>
            <person name="Sancelme M."/>
            <person name="Vuilleumier S."/>
            <person name="Grigoriev I.V."/>
            <person name="Amato P."/>
            <person name="Bringel F."/>
        </authorList>
    </citation>
    <scope>NUCLEOTIDE SEQUENCE</scope>
    <source>
        <strain evidence="2">PDD-24b-2</strain>
    </source>
</reference>
<evidence type="ECO:0000313" key="3">
    <source>
        <dbReference type="Proteomes" id="UP001164286"/>
    </source>
</evidence>
<dbReference type="EMBL" id="JAKWFO010000002">
    <property type="protein sequence ID" value="KAI9639001.1"/>
    <property type="molecule type" value="Genomic_DNA"/>
</dbReference>
<protein>
    <submittedName>
        <fullName evidence="2">Uncharacterized protein</fullName>
    </submittedName>
</protein>
<dbReference type="GeneID" id="77731016"/>
<dbReference type="AlphaFoldDB" id="A0AA38LYG7"/>
<gene>
    <name evidence="2" type="ORF">MKK02DRAFT_42034</name>
</gene>